<dbReference type="FunFam" id="3.90.1150.10:FF:000032">
    <property type="entry name" value="Ornithine decarboxylase SpeF"/>
    <property type="match status" value="1"/>
</dbReference>
<dbReference type="Pfam" id="PF03711">
    <property type="entry name" value="OKR_DC_1_C"/>
    <property type="match status" value="1"/>
</dbReference>
<dbReference type="Gene3D" id="3.40.640.10">
    <property type="entry name" value="Type I PLP-dependent aspartate aminotransferase-like (Major domain)"/>
    <property type="match status" value="1"/>
</dbReference>
<dbReference type="InterPro" id="IPR011193">
    <property type="entry name" value="Orn/lys/arg_de-COase"/>
</dbReference>
<dbReference type="AlphaFoldDB" id="W1J5Z9"/>
<dbReference type="InterPro" id="IPR011006">
    <property type="entry name" value="CheY-like_superfamily"/>
</dbReference>
<dbReference type="InterPro" id="IPR005308">
    <property type="entry name" value="OKR_de-COase_N"/>
</dbReference>
<proteinExistence type="inferred from homology"/>
<evidence type="ECO:0000259" key="9">
    <source>
        <dbReference type="PROSITE" id="PS00703"/>
    </source>
</evidence>
<evidence type="ECO:0000256" key="8">
    <source>
        <dbReference type="PIRSR" id="PIRSR009393-1"/>
    </source>
</evidence>
<comment type="similarity">
    <text evidence="2">Belongs to the Orn/Lys/Arg decarboxylase class-I family.</text>
</comment>
<dbReference type="Gene3D" id="3.90.100.10">
    <property type="entry name" value="Orn/Lys/Arg decarboxylase, C-terminal domain"/>
    <property type="match status" value="1"/>
</dbReference>
<organism evidence="10 11">
    <name type="scientific">Xenorhabdus cabanillasii JM26</name>
    <dbReference type="NCBI Taxonomy" id="1427517"/>
    <lineage>
        <taxon>Bacteria</taxon>
        <taxon>Pseudomonadati</taxon>
        <taxon>Pseudomonadota</taxon>
        <taxon>Gammaproteobacteria</taxon>
        <taxon>Enterobacterales</taxon>
        <taxon>Morganellaceae</taxon>
        <taxon>Xenorhabdus</taxon>
    </lineage>
</organism>
<keyword evidence="5 10" id="KW-0456">Lyase</keyword>
<evidence type="ECO:0000313" key="11">
    <source>
        <dbReference type="Proteomes" id="UP000019197"/>
    </source>
</evidence>
<dbReference type="GO" id="GO:0006520">
    <property type="term" value="P:amino acid metabolic process"/>
    <property type="evidence" value="ECO:0007669"/>
    <property type="project" value="InterPro"/>
</dbReference>
<evidence type="ECO:0000256" key="3">
    <source>
        <dbReference type="ARBA" id="ARBA00022793"/>
    </source>
</evidence>
<dbReference type="SUPFAM" id="SSF53383">
    <property type="entry name" value="PLP-dependent transferases"/>
    <property type="match status" value="1"/>
</dbReference>
<dbReference type="FunFam" id="3.40.640.10:FF:000008">
    <property type="entry name" value="Lysine decarboxylase, inducible"/>
    <property type="match status" value="1"/>
</dbReference>
<dbReference type="Pfam" id="PF03709">
    <property type="entry name" value="OKR_DC_1_N"/>
    <property type="match status" value="1"/>
</dbReference>
<dbReference type="Gene3D" id="3.40.50.220">
    <property type="match status" value="1"/>
</dbReference>
<dbReference type="PANTHER" id="PTHR45229:SF3">
    <property type="entry name" value="BIODEGRADATIVE ARGININE DECARBOXYLASE"/>
    <property type="match status" value="1"/>
</dbReference>
<reference evidence="10 11" key="1">
    <citation type="submission" date="2013-11" db="EMBL/GenBank/DDBJ databases">
        <title>Draft genome sequence and annotation of the entomopathogenic bacterium, Xenorhabdus cabanillasi strain JM26.</title>
        <authorList>
            <person name="Gualtieri M."/>
            <person name="Ogier J.C."/>
            <person name="Pages S."/>
            <person name="Givaudan A."/>
            <person name="Gaudriault S."/>
        </authorList>
    </citation>
    <scope>NUCLEOTIDE SEQUENCE [LARGE SCALE GENOMIC DNA]</scope>
    <source>
        <strain evidence="10 11">JM26</strain>
    </source>
</reference>
<dbReference type="InterPro" id="IPR015421">
    <property type="entry name" value="PyrdxlP-dep_Trfase_major"/>
</dbReference>
<evidence type="ECO:0000256" key="5">
    <source>
        <dbReference type="ARBA" id="ARBA00023239"/>
    </source>
</evidence>
<feature type="domain" description="Orn/Lys/Arg decarboxylases family 1 pyridoxal-P attachment site" evidence="9">
    <location>
        <begin position="354"/>
        <end position="368"/>
    </location>
</feature>
<dbReference type="GO" id="GO:0005829">
    <property type="term" value="C:cytosol"/>
    <property type="evidence" value="ECO:0007669"/>
    <property type="project" value="TreeGrafter"/>
</dbReference>
<dbReference type="EMBL" id="CBXE010000203">
    <property type="protein sequence ID" value="CDL86182.1"/>
    <property type="molecule type" value="Genomic_DNA"/>
</dbReference>
<dbReference type="InterPro" id="IPR027464">
    <property type="entry name" value="Ornithine_deCO2ase_N"/>
</dbReference>
<dbReference type="GO" id="GO:0030170">
    <property type="term" value="F:pyridoxal phosphate binding"/>
    <property type="evidence" value="ECO:0007669"/>
    <property type="project" value="TreeGrafter"/>
</dbReference>
<accession>W1J5Z9</accession>
<dbReference type="GO" id="GO:0004586">
    <property type="term" value="F:ornithine decarboxylase activity"/>
    <property type="evidence" value="ECO:0007669"/>
    <property type="project" value="UniProtKB-EC"/>
</dbReference>
<evidence type="ECO:0000313" key="10">
    <source>
        <dbReference type="EMBL" id="CDL86182.1"/>
    </source>
</evidence>
<comment type="cofactor">
    <cofactor evidence="1">
        <name>pyridoxal 5'-phosphate</name>
        <dbReference type="ChEBI" id="CHEBI:597326"/>
    </cofactor>
</comment>
<dbReference type="Pfam" id="PF01276">
    <property type="entry name" value="OKR_DC_1"/>
    <property type="match status" value="1"/>
</dbReference>
<gene>
    <name evidence="10" type="primary">speF</name>
    <name evidence="10" type="ORF">XCR1_2810004</name>
</gene>
<evidence type="ECO:0000256" key="1">
    <source>
        <dbReference type="ARBA" id="ARBA00001933"/>
    </source>
</evidence>
<dbReference type="InterPro" id="IPR036633">
    <property type="entry name" value="Prn/Lys/Arg_de-COase_C_sf"/>
</dbReference>
<dbReference type="PROSITE" id="PS00703">
    <property type="entry name" value="OKR_DC_1"/>
    <property type="match status" value="1"/>
</dbReference>
<dbReference type="NCBIfam" id="NF010092">
    <property type="entry name" value="PRK13578.1"/>
    <property type="match status" value="1"/>
</dbReference>
<evidence type="ECO:0000256" key="2">
    <source>
        <dbReference type="ARBA" id="ARBA00010671"/>
    </source>
</evidence>
<dbReference type="OrthoDB" id="9761189at2"/>
<dbReference type="SUPFAM" id="SSF52172">
    <property type="entry name" value="CheY-like"/>
    <property type="match status" value="1"/>
</dbReference>
<feature type="modified residue" description="N6-(pyridoxal phosphate)lysine" evidence="8">
    <location>
        <position position="359"/>
    </location>
</feature>
<dbReference type="PANTHER" id="PTHR45229">
    <property type="entry name" value="CONSTITUTIVE ORNITHINE DECARBOXYLASE"/>
    <property type="match status" value="1"/>
</dbReference>
<sequence length="725" mass="81851">MNMMCKFKIAISEDVTIHLETNREIVNINELYCFNEIAAIVLSYRDISAGKVNEIIKNGLAIPIFAVIRKNNEINEKILSSLAGVFYECSDNISFYSNELETFADKYENEILPPFFKTLTQYISKGNMTFACPGHQGVDFFDKHPAGRKFTEFFGKNIFISDVPHADPILGHILSHEGAPNAAQKHAAKVFNADETYFVLNGTSASNKVVSNALLAPDDLVLFDRNNHKSCYHGALIQAGAISIYLEAARNSFGFIGGIPEHCFDEEYLRQRVCRISAEKASMKRPFRLAIIQAGTCDGSVYNARSVVDKIGHLCDYILFDSAWVGYEQFIPFMRCCSPLLLDLDENSPGIIVTQSVHKQQAGFSQTSQIHKKDEHIKQQSRYCGHKRFNHAFMLHASTSPFYPLFAALDINAKIHSNGYGEKLWMECVQIGIDARKLIFSSCKLIKPFVPPVVDNKPWQSYDTGIIASDSRFFSFNPDEKWHSFSGYGKSQYLLDPCKLLLTTPGINSETGQYEKSGVPAIFLASYLRENGVIPEKCELNSIIFLLTPAVSNKKIQHLISKIIQFEKHIEQDSMISEVLPSIYNSDTNRYRNYTIGQLCQEMHNIYVSYNMQNLQQKIFEERHFPRMVITPYVANVQLIRGEVDFLPIAKAKGRVAAEEALPYPPGIVSIAPGEIWDGAVLDYFLVLEELINKLTSFAPDMQGVHIITDADGRKRIYGYVLREV</sequence>
<dbReference type="Gene3D" id="3.90.1150.10">
    <property type="entry name" value="Aspartate Aminotransferase, domain 1"/>
    <property type="match status" value="1"/>
</dbReference>
<comment type="catalytic activity">
    <reaction evidence="7">
        <text>L-ornithine + H(+) = putrescine + CO2</text>
        <dbReference type="Rhea" id="RHEA:22964"/>
        <dbReference type="ChEBI" id="CHEBI:15378"/>
        <dbReference type="ChEBI" id="CHEBI:16526"/>
        <dbReference type="ChEBI" id="CHEBI:46911"/>
        <dbReference type="ChEBI" id="CHEBI:326268"/>
        <dbReference type="EC" id="4.1.1.17"/>
    </reaction>
</comment>
<evidence type="ECO:0000256" key="7">
    <source>
        <dbReference type="ARBA" id="ARBA00049127"/>
    </source>
</evidence>
<protein>
    <recommendedName>
        <fullName evidence="6">ornithine decarboxylase</fullName>
        <ecNumber evidence="6">4.1.1.17</ecNumber>
    </recommendedName>
</protein>
<keyword evidence="4 8" id="KW-0663">Pyridoxal phosphate</keyword>
<keyword evidence="3" id="KW-0210">Decarboxylase</keyword>
<dbReference type="EC" id="4.1.1.17" evidence="6"/>
<dbReference type="InterPro" id="IPR008286">
    <property type="entry name" value="Prn/Lys/Arg_de-COase_C"/>
</dbReference>
<name>W1J5Z9_9GAMM</name>
<dbReference type="SUPFAM" id="SSF55904">
    <property type="entry name" value="Ornithine decarboxylase C-terminal domain"/>
    <property type="match status" value="1"/>
</dbReference>
<dbReference type="PIRSF" id="PIRSF009393">
    <property type="entry name" value="Orn_decarb"/>
    <property type="match status" value="1"/>
</dbReference>
<dbReference type="InterPro" id="IPR015424">
    <property type="entry name" value="PyrdxlP-dep_Trfase"/>
</dbReference>
<dbReference type="InterPro" id="IPR015422">
    <property type="entry name" value="PyrdxlP-dep_Trfase_small"/>
</dbReference>
<dbReference type="Proteomes" id="UP000019197">
    <property type="component" value="Unassembled WGS sequence"/>
</dbReference>
<dbReference type="InterPro" id="IPR000310">
    <property type="entry name" value="Orn/Lys/Arg_deCO2ase_major_dom"/>
</dbReference>
<evidence type="ECO:0000256" key="4">
    <source>
        <dbReference type="ARBA" id="ARBA00022898"/>
    </source>
</evidence>
<evidence type="ECO:0000256" key="6">
    <source>
        <dbReference type="ARBA" id="ARBA00034138"/>
    </source>
</evidence>
<comment type="caution">
    <text evidence="10">The sequence shown here is derived from an EMBL/GenBank/DDBJ whole genome shotgun (WGS) entry which is preliminary data.</text>
</comment>